<dbReference type="EMBL" id="JARLKZ010000008">
    <property type="protein sequence ID" value="MEC0240956.1"/>
    <property type="molecule type" value="Genomic_DNA"/>
</dbReference>
<evidence type="ECO:0000313" key="1">
    <source>
        <dbReference type="EMBL" id="MEC0240956.1"/>
    </source>
</evidence>
<dbReference type="InterPro" id="IPR032710">
    <property type="entry name" value="NTF2-like_dom_sf"/>
</dbReference>
<dbReference type="Gene3D" id="3.10.450.50">
    <property type="match status" value="1"/>
</dbReference>
<accession>A0ABU6GRM6</accession>
<protein>
    <submittedName>
        <fullName evidence="1">DUF4440 domain-containing protein</fullName>
    </submittedName>
</protein>
<reference evidence="1 2" key="1">
    <citation type="submission" date="2023-03" db="EMBL/GenBank/DDBJ databases">
        <title>Bacillus Genome Sequencing.</title>
        <authorList>
            <person name="Dunlap C."/>
        </authorList>
    </citation>
    <scope>NUCLEOTIDE SEQUENCE [LARGE SCALE GENOMIC DNA]</scope>
    <source>
        <strain evidence="1 2">BD-525</strain>
    </source>
</reference>
<organism evidence="1 2">
    <name type="scientific">Paenibacillus dokdonensis</name>
    <dbReference type="NCBI Taxonomy" id="2567944"/>
    <lineage>
        <taxon>Bacteria</taxon>
        <taxon>Bacillati</taxon>
        <taxon>Bacillota</taxon>
        <taxon>Bacilli</taxon>
        <taxon>Bacillales</taxon>
        <taxon>Paenibacillaceae</taxon>
        <taxon>Paenibacillus</taxon>
    </lineage>
</organism>
<keyword evidence="2" id="KW-1185">Reference proteome</keyword>
<evidence type="ECO:0000313" key="2">
    <source>
        <dbReference type="Proteomes" id="UP001344632"/>
    </source>
</evidence>
<comment type="caution">
    <text evidence="1">The sequence shown here is derived from an EMBL/GenBank/DDBJ whole genome shotgun (WGS) entry which is preliminary data.</text>
</comment>
<gene>
    <name evidence="1" type="ORF">P4H66_13975</name>
</gene>
<dbReference type="Proteomes" id="UP001344632">
    <property type="component" value="Unassembled WGS sequence"/>
</dbReference>
<dbReference type="RefSeq" id="WP_326088692.1">
    <property type="nucleotide sequence ID" value="NZ_JARLKZ010000008.1"/>
</dbReference>
<name>A0ABU6GRM6_9BACL</name>
<proteinExistence type="predicted"/>
<sequence>MFDDAIAAIEEYRRVINAGTVEEVNAWISDDFIGYFGYYQDRDYEVYRSEHYKTDNIETLAMYEGKQPHWEYVDLTRNMRSDNELIVSAIVNFSLQGTKAASVLAMEVFRKEQGAWKLYRQHMEKYADV</sequence>
<dbReference type="SUPFAM" id="SSF54427">
    <property type="entry name" value="NTF2-like"/>
    <property type="match status" value="1"/>
</dbReference>